<dbReference type="AlphaFoldDB" id="A0A2U9PKT1"/>
<dbReference type="EMBL" id="CP027541">
    <property type="protein sequence ID" value="AWT52298.1"/>
    <property type="molecule type" value="Genomic_DNA"/>
</dbReference>
<reference evidence="2" key="2">
    <citation type="submission" date="2018-03" db="EMBL/GenBank/DDBJ databases">
        <authorList>
            <person name="Derbyshire K."/>
            <person name="Gray T.A."/>
            <person name="Champion M."/>
        </authorList>
    </citation>
    <scope>NUCLEOTIDE SEQUENCE [LARGE SCALE GENOMIC DNA]</scope>
    <source>
        <strain evidence="2">MKD8</strain>
    </source>
</reference>
<gene>
    <name evidence="1" type="ORF">D806_013100</name>
</gene>
<reference evidence="1 2" key="1">
    <citation type="journal article" date="2013" name="Genome Announc.">
        <title>Draft genome sequence of MKD8, a conjugal recipient Mycobacterium smegmatis strain.</title>
        <authorList>
            <person name="Gray T.A."/>
            <person name="Palumbo M.J."/>
            <person name="Derbyshire K.M."/>
        </authorList>
    </citation>
    <scope>NUCLEOTIDE SEQUENCE [LARGE SCALE GENOMIC DNA]</scope>
    <source>
        <strain evidence="1 2">MKD8</strain>
    </source>
</reference>
<evidence type="ECO:0000313" key="1">
    <source>
        <dbReference type="EMBL" id="AWT52298.1"/>
    </source>
</evidence>
<name>A0A2U9PKT1_MYCSE</name>
<organism evidence="1 2">
    <name type="scientific">Mycolicibacterium smegmatis (strain MKD8)</name>
    <name type="common">Mycobacterium smegmatis</name>
    <dbReference type="NCBI Taxonomy" id="1214915"/>
    <lineage>
        <taxon>Bacteria</taxon>
        <taxon>Bacillati</taxon>
        <taxon>Actinomycetota</taxon>
        <taxon>Actinomycetes</taxon>
        <taxon>Mycobacteriales</taxon>
        <taxon>Mycobacteriaceae</taxon>
        <taxon>Mycolicibacterium</taxon>
    </lineage>
</organism>
<sequence length="130" mass="14130">MSKGFRLQYPCGSGVLLLVGLGIGVARVRESSSTKPRKFERRTVEQVVTAARRIVGAYAELPTQYIDAHGHAYSTNLPASQACSIPVASRCEHALRPRVVEDGASAGRLVLRSTWNVEPVRERAVVEQSA</sequence>
<protein>
    <submittedName>
        <fullName evidence="1">Uncharacterized protein</fullName>
    </submittedName>
</protein>
<evidence type="ECO:0000313" key="2">
    <source>
        <dbReference type="Proteomes" id="UP000011200"/>
    </source>
</evidence>
<accession>A0A2U9PKT1</accession>
<dbReference type="RefSeq" id="WP_003892682.1">
    <property type="nucleotide sequence ID" value="NZ_CP027541.1"/>
</dbReference>
<dbReference type="Proteomes" id="UP000011200">
    <property type="component" value="Chromosome"/>
</dbReference>
<proteinExistence type="predicted"/>